<evidence type="ECO:0000256" key="2">
    <source>
        <dbReference type="ARBA" id="ARBA00009142"/>
    </source>
</evidence>
<reference evidence="9" key="1">
    <citation type="submission" date="2020-04" db="EMBL/GenBank/DDBJ databases">
        <title>A desert anoxygenic phototrophic bacterium fixes CO2 using RubisCO under aerobic conditions.</title>
        <authorList>
            <person name="Tang K."/>
        </authorList>
    </citation>
    <scope>NUCLEOTIDE SEQUENCE [LARGE SCALE GENOMIC DNA]</scope>
    <source>
        <strain evidence="9">MIMtkB3</strain>
    </source>
</reference>
<dbReference type="GO" id="GO:0005886">
    <property type="term" value="C:plasma membrane"/>
    <property type="evidence" value="ECO:0007669"/>
    <property type="project" value="UniProtKB-SubCell"/>
</dbReference>
<feature type="transmembrane region" description="Helical" evidence="8">
    <location>
        <begin position="75"/>
        <end position="94"/>
    </location>
</feature>
<evidence type="ECO:0000256" key="7">
    <source>
        <dbReference type="ARBA" id="ARBA00023136"/>
    </source>
</evidence>
<evidence type="ECO:0000256" key="6">
    <source>
        <dbReference type="ARBA" id="ARBA00022989"/>
    </source>
</evidence>
<keyword evidence="5 8" id="KW-0812">Transmembrane</keyword>
<dbReference type="KEGG" id="acru:HHL28_15005"/>
<evidence type="ECO:0000256" key="4">
    <source>
        <dbReference type="ARBA" id="ARBA00022475"/>
    </source>
</evidence>
<evidence type="ECO:0000256" key="8">
    <source>
        <dbReference type="RuleBase" id="RU363041"/>
    </source>
</evidence>
<feature type="transmembrane region" description="Helical" evidence="8">
    <location>
        <begin position="130"/>
        <end position="149"/>
    </location>
</feature>
<evidence type="ECO:0000256" key="3">
    <source>
        <dbReference type="ARBA" id="ARBA00022448"/>
    </source>
</evidence>
<evidence type="ECO:0000256" key="1">
    <source>
        <dbReference type="ARBA" id="ARBA00004651"/>
    </source>
</evidence>
<name>A0A858R9S5_9PROT</name>
<dbReference type="EMBL" id="CP051775">
    <property type="protein sequence ID" value="QJE74215.1"/>
    <property type="molecule type" value="Genomic_DNA"/>
</dbReference>
<dbReference type="InterPro" id="IPR052017">
    <property type="entry name" value="TSUP"/>
</dbReference>
<keyword evidence="3" id="KW-0813">Transport</keyword>
<feature type="transmembrane region" description="Helical" evidence="8">
    <location>
        <begin position="100"/>
        <end position="118"/>
    </location>
</feature>
<evidence type="ECO:0000313" key="10">
    <source>
        <dbReference type="Proteomes" id="UP000501891"/>
    </source>
</evidence>
<gene>
    <name evidence="9" type="ORF">HHL28_15005</name>
</gene>
<evidence type="ECO:0000313" key="9">
    <source>
        <dbReference type="EMBL" id="QJE74215.1"/>
    </source>
</evidence>
<dbReference type="PANTHER" id="PTHR30269:SF0">
    <property type="entry name" value="MEMBRANE TRANSPORTER PROTEIN YFCA-RELATED"/>
    <property type="match status" value="1"/>
</dbReference>
<dbReference type="PANTHER" id="PTHR30269">
    <property type="entry name" value="TRANSMEMBRANE PROTEIN YFCA"/>
    <property type="match status" value="1"/>
</dbReference>
<keyword evidence="10" id="KW-1185">Reference proteome</keyword>
<dbReference type="InterPro" id="IPR002781">
    <property type="entry name" value="TM_pro_TauE-like"/>
</dbReference>
<feature type="transmembrane region" description="Helical" evidence="8">
    <location>
        <begin position="180"/>
        <end position="198"/>
    </location>
</feature>
<feature type="transmembrane region" description="Helical" evidence="8">
    <location>
        <begin position="42"/>
        <end position="63"/>
    </location>
</feature>
<sequence>MDLVTSAALFVAAFLAGALNAVAGGGSFLTFPTLIFAGIPPLVANASSTVALFPGSFASVYAYRRELKQLTTVNIPAFFGISLVGGLLGALLLLWTPERLFEALVPWLLLFATVLFAFGKPISAWISARYTLGMGVLLVVQFFIAIYGGYFGGGIGILILASLGLFGLTDLNVMNGLKTLVAGALNAVATVTFIIAGAVDWHPVAIMLPAAVLGGYGGAAIARRIPQIWLRRFVLTVAVAITAYFFLKGA</sequence>
<dbReference type="AlphaFoldDB" id="A0A858R9S5"/>
<keyword evidence="7 8" id="KW-0472">Membrane</keyword>
<feature type="transmembrane region" description="Helical" evidence="8">
    <location>
        <begin position="229"/>
        <end position="247"/>
    </location>
</feature>
<dbReference type="Pfam" id="PF01925">
    <property type="entry name" value="TauE"/>
    <property type="match status" value="1"/>
</dbReference>
<evidence type="ECO:0000256" key="5">
    <source>
        <dbReference type="ARBA" id="ARBA00022692"/>
    </source>
</evidence>
<feature type="transmembrane region" description="Helical" evidence="8">
    <location>
        <begin position="155"/>
        <end position="173"/>
    </location>
</feature>
<accession>A0A858R9S5</accession>
<protein>
    <recommendedName>
        <fullName evidence="8">Probable membrane transporter protein</fullName>
    </recommendedName>
</protein>
<proteinExistence type="inferred from homology"/>
<keyword evidence="6 8" id="KW-1133">Transmembrane helix</keyword>
<comment type="subcellular location">
    <subcellularLocation>
        <location evidence="1 8">Cell membrane</location>
        <topology evidence="1 8">Multi-pass membrane protein</topology>
    </subcellularLocation>
</comment>
<feature type="transmembrane region" description="Helical" evidence="8">
    <location>
        <begin position="204"/>
        <end position="222"/>
    </location>
</feature>
<dbReference type="Proteomes" id="UP000501891">
    <property type="component" value="Chromosome"/>
</dbReference>
<keyword evidence="4 8" id="KW-1003">Cell membrane</keyword>
<organism evidence="9 10">
    <name type="scientific">Aerophototrophica crusticola</name>
    <dbReference type="NCBI Taxonomy" id="1709002"/>
    <lineage>
        <taxon>Bacteria</taxon>
        <taxon>Pseudomonadati</taxon>
        <taxon>Pseudomonadota</taxon>
        <taxon>Alphaproteobacteria</taxon>
        <taxon>Rhodospirillales</taxon>
        <taxon>Rhodospirillaceae</taxon>
        <taxon>Aerophototrophica</taxon>
    </lineage>
</organism>
<comment type="similarity">
    <text evidence="2 8">Belongs to the 4-toluene sulfonate uptake permease (TSUP) (TC 2.A.102) family.</text>
</comment>